<dbReference type="GO" id="GO:0042659">
    <property type="term" value="P:regulation of cell fate specification"/>
    <property type="evidence" value="ECO:0007669"/>
    <property type="project" value="EnsemblMetazoa"/>
</dbReference>
<dbReference type="CTD" id="9819265"/>
<dbReference type="GO" id="GO:0043161">
    <property type="term" value="P:proteasome-mediated ubiquitin-dependent protein catabolic process"/>
    <property type="evidence" value="ECO:0007669"/>
    <property type="project" value="EnsemblMetazoa"/>
</dbReference>
<evidence type="ECO:0000313" key="8">
    <source>
        <dbReference type="EMBL" id="KAF1769937.1"/>
    </source>
</evidence>
<evidence type="ECO:0000313" key="9">
    <source>
        <dbReference type="Proteomes" id="UP000483820"/>
    </source>
</evidence>
<dbReference type="GO" id="GO:0007411">
    <property type="term" value="P:axon guidance"/>
    <property type="evidence" value="ECO:0007669"/>
    <property type="project" value="EnsemblMetazoa"/>
</dbReference>
<evidence type="ECO:0000256" key="2">
    <source>
        <dbReference type="ARBA" id="ARBA00022490"/>
    </source>
</evidence>
<feature type="domain" description="RGS" evidence="6">
    <location>
        <begin position="12"/>
        <end position="116"/>
    </location>
</feature>
<dbReference type="PROSITE" id="PS50132">
    <property type="entry name" value="RGS"/>
    <property type="match status" value="1"/>
</dbReference>
<feature type="region of interest" description="Disordered" evidence="5">
    <location>
        <begin position="137"/>
        <end position="182"/>
    </location>
</feature>
<dbReference type="GO" id="GO:0005634">
    <property type="term" value="C:nucleus"/>
    <property type="evidence" value="ECO:0007669"/>
    <property type="project" value="EnsemblMetazoa"/>
</dbReference>
<dbReference type="Gene3D" id="1.10.167.10">
    <property type="entry name" value="Regulator of G-protein Signalling 4, domain 2"/>
    <property type="match status" value="1"/>
</dbReference>
<dbReference type="InterPro" id="IPR044926">
    <property type="entry name" value="RGS_subdomain_2"/>
</dbReference>
<feature type="region of interest" description="Disordered" evidence="5">
    <location>
        <begin position="355"/>
        <end position="425"/>
    </location>
</feature>
<dbReference type="Pfam" id="PF00615">
    <property type="entry name" value="RGS"/>
    <property type="match status" value="1"/>
</dbReference>
<evidence type="ECO:0000256" key="4">
    <source>
        <dbReference type="PROSITE-ProRule" id="PRU00069"/>
    </source>
</evidence>
<dbReference type="SUPFAM" id="SSF54236">
    <property type="entry name" value="Ubiquitin-like"/>
    <property type="match status" value="1"/>
</dbReference>
<dbReference type="PANTHER" id="PTHR46102:SF2">
    <property type="entry name" value="AXIN"/>
    <property type="match status" value="1"/>
</dbReference>
<sequence>MEGGSHLGWARSLEAVLSDRSALDAFQEWLMEYSSPQYLDLYFAIRAYERMALEGKPEKSQLSKSIYSKFLSSRTGNCEAIPKIYRAPIGEKIRHGIELEDRVFSHCSSFVLEFLRRQHEEFVRSDEFIEALNRMSSNAEHQPAHHLQSTSTSSHQNTIDRRKSSQPTSSGTSSRRSAAQTATQLTAEALLKSKHDRHSKLGETKLEKMYPPTRQPYVCNATTSHNDSAVSSSFSGETPSSHRMHSNRLRHIREEQARENTGTVTVPRVEKSTSDTQQFDHSSESGRIYFGMEVTKKLLRHMDKVKLNDEMEKRIDDIEECRYTTIDMVNGTEADADLGKIDEDEELDDYLKMKMTDDSQKGSQNRSPKGANGDKNGGKGETSKNATLSPAPPVAQQRESPRGSFPHHLQQHSIHNNTMRIPRRTSKEYPLDVAMTTSTSSRHSHQNQHYPRHHQIDSNRIMSQSMCGAPGPSYSSASSTFSRDSFAPSPMTRGVQGAPGSSKSSQMYDSSGIGSMAPSAFSATSSLDYKEKRHRKSLPNHHTLMSTSLTSPRKHHKIGKNLSNLITISYIGSDKIPVVTHVPNDGPMTLAEFKRHFALPSGGQQLFFKTECEDGTAPFQLLLIREEHTLLPVFEGRIAAELR</sequence>
<dbReference type="GO" id="GO:0031625">
    <property type="term" value="F:ubiquitin protein ligase binding"/>
    <property type="evidence" value="ECO:0007669"/>
    <property type="project" value="TreeGrafter"/>
</dbReference>
<dbReference type="SUPFAM" id="SSF48097">
    <property type="entry name" value="Regulator of G-protein signaling, RGS"/>
    <property type="match status" value="1"/>
</dbReference>
<dbReference type="Gene3D" id="2.40.240.130">
    <property type="match status" value="1"/>
</dbReference>
<dbReference type="PANTHER" id="PTHR46102">
    <property type="entry name" value="AXIN"/>
    <property type="match status" value="1"/>
</dbReference>
<feature type="compositionally biased region" description="Low complexity" evidence="5">
    <location>
        <begin position="473"/>
        <end position="485"/>
    </location>
</feature>
<dbReference type="InterPro" id="IPR038207">
    <property type="entry name" value="DIX_dom_sf"/>
</dbReference>
<dbReference type="InterPro" id="IPR043581">
    <property type="entry name" value="Axin-like"/>
</dbReference>
<dbReference type="KEGG" id="crq:GCK72_001754"/>
<dbReference type="GO" id="GO:0040027">
    <property type="term" value="P:negative regulation of vulval development"/>
    <property type="evidence" value="ECO:0007669"/>
    <property type="project" value="EnsemblMetazoa"/>
</dbReference>
<gene>
    <name evidence="8" type="ORF">GCK72_001754</name>
</gene>
<name>A0A6A5HUH9_CAERE</name>
<dbReference type="InterPro" id="IPR016137">
    <property type="entry name" value="RGS"/>
</dbReference>
<dbReference type="GO" id="GO:0009948">
    <property type="term" value="P:anterior/posterior axis specification"/>
    <property type="evidence" value="ECO:0007669"/>
    <property type="project" value="EnsemblMetazoa"/>
</dbReference>
<dbReference type="GO" id="GO:0032880">
    <property type="term" value="P:regulation of protein localization"/>
    <property type="evidence" value="ECO:0007669"/>
    <property type="project" value="EnsemblMetazoa"/>
</dbReference>
<evidence type="ECO:0000256" key="3">
    <source>
        <dbReference type="ARBA" id="ARBA00022687"/>
    </source>
</evidence>
<dbReference type="GeneID" id="9819265"/>
<dbReference type="GO" id="GO:0030877">
    <property type="term" value="C:beta-catenin destruction complex"/>
    <property type="evidence" value="ECO:0007669"/>
    <property type="project" value="EnsemblMetazoa"/>
</dbReference>
<dbReference type="RefSeq" id="XP_003114735.2">
    <property type="nucleotide sequence ID" value="XM_003114687.2"/>
</dbReference>
<dbReference type="GO" id="GO:0019901">
    <property type="term" value="F:protein kinase binding"/>
    <property type="evidence" value="ECO:0007669"/>
    <property type="project" value="TreeGrafter"/>
</dbReference>
<dbReference type="GO" id="GO:1990756">
    <property type="term" value="F:ubiquitin-like ligase-substrate adaptor activity"/>
    <property type="evidence" value="ECO:0007669"/>
    <property type="project" value="EnsemblMetazoa"/>
</dbReference>
<protein>
    <submittedName>
        <fullName evidence="8">Uncharacterized protein</fullName>
    </submittedName>
</protein>
<dbReference type="GO" id="GO:0005938">
    <property type="term" value="C:cell cortex"/>
    <property type="evidence" value="ECO:0007669"/>
    <property type="project" value="EnsemblMetazoa"/>
</dbReference>
<dbReference type="Pfam" id="PF00778">
    <property type="entry name" value="DIX"/>
    <property type="match status" value="1"/>
</dbReference>
<dbReference type="Proteomes" id="UP000483820">
    <property type="component" value="Chromosome I"/>
</dbReference>
<proteinExistence type="predicted"/>
<dbReference type="GO" id="GO:0090090">
    <property type="term" value="P:negative regulation of canonical Wnt signaling pathway"/>
    <property type="evidence" value="ECO:0007669"/>
    <property type="project" value="InterPro"/>
</dbReference>
<evidence type="ECO:0000256" key="5">
    <source>
        <dbReference type="SAM" id="MobiDB-lite"/>
    </source>
</evidence>
<dbReference type="InterPro" id="IPR036305">
    <property type="entry name" value="RGS_sf"/>
</dbReference>
<dbReference type="GO" id="GO:0060070">
    <property type="term" value="P:canonical Wnt signaling pathway"/>
    <property type="evidence" value="ECO:0007669"/>
    <property type="project" value="EnsemblMetazoa"/>
</dbReference>
<reference evidence="8 9" key="1">
    <citation type="submission" date="2019-12" db="EMBL/GenBank/DDBJ databases">
        <title>Chromosome-level assembly of the Caenorhabditis remanei genome.</title>
        <authorList>
            <person name="Teterina A.A."/>
            <person name="Willis J.H."/>
            <person name="Phillips P.C."/>
        </authorList>
    </citation>
    <scope>NUCLEOTIDE SEQUENCE [LARGE SCALE GENOMIC DNA]</scope>
    <source>
        <strain evidence="8 9">PX506</strain>
        <tissue evidence="8">Whole organism</tissue>
    </source>
</reference>
<evidence type="ECO:0000256" key="1">
    <source>
        <dbReference type="ARBA" id="ARBA00004496"/>
    </source>
</evidence>
<accession>A0A6A5HUH9</accession>
<feature type="compositionally biased region" description="Low complexity" evidence="5">
    <location>
        <begin position="165"/>
        <end position="182"/>
    </location>
</feature>
<dbReference type="GO" id="GO:0005886">
    <property type="term" value="C:plasma membrane"/>
    <property type="evidence" value="ECO:0007669"/>
    <property type="project" value="TreeGrafter"/>
</dbReference>
<comment type="caution">
    <text evidence="8">The sequence shown here is derived from an EMBL/GenBank/DDBJ whole genome shotgun (WGS) entry which is preliminary data.</text>
</comment>
<dbReference type="InterPro" id="IPR029071">
    <property type="entry name" value="Ubiquitin-like_domsf"/>
</dbReference>
<organism evidence="8 9">
    <name type="scientific">Caenorhabditis remanei</name>
    <name type="common">Caenorhabditis vulgaris</name>
    <dbReference type="NCBI Taxonomy" id="31234"/>
    <lineage>
        <taxon>Eukaryota</taxon>
        <taxon>Metazoa</taxon>
        <taxon>Ecdysozoa</taxon>
        <taxon>Nematoda</taxon>
        <taxon>Chromadorea</taxon>
        <taxon>Rhabditida</taxon>
        <taxon>Rhabditina</taxon>
        <taxon>Rhabditomorpha</taxon>
        <taxon>Rhabditoidea</taxon>
        <taxon>Rhabditidae</taxon>
        <taxon>Peloderinae</taxon>
        <taxon>Caenorhabditis</taxon>
    </lineage>
</organism>
<feature type="region of interest" description="Disordered" evidence="5">
    <location>
        <begin position="465"/>
        <end position="511"/>
    </location>
</feature>
<dbReference type="EMBL" id="WUAV01000001">
    <property type="protein sequence ID" value="KAF1769937.1"/>
    <property type="molecule type" value="Genomic_DNA"/>
</dbReference>
<feature type="domain" description="DIX" evidence="7">
    <location>
        <begin position="562"/>
        <end position="643"/>
    </location>
</feature>
<dbReference type="GO" id="GO:0008013">
    <property type="term" value="F:beta-catenin binding"/>
    <property type="evidence" value="ECO:0007669"/>
    <property type="project" value="TreeGrafter"/>
</dbReference>
<dbReference type="SMART" id="SM00315">
    <property type="entry name" value="RGS"/>
    <property type="match status" value="1"/>
</dbReference>
<comment type="subcellular location">
    <subcellularLocation>
        <location evidence="1">Cytoplasm</location>
    </subcellularLocation>
</comment>
<evidence type="ECO:0000259" key="6">
    <source>
        <dbReference type="PROSITE" id="PS50132"/>
    </source>
</evidence>
<dbReference type="PROSITE" id="PS50841">
    <property type="entry name" value="DIX"/>
    <property type="match status" value="1"/>
</dbReference>
<keyword evidence="3 4" id="KW-0879">Wnt signaling pathway</keyword>
<dbReference type="AlphaFoldDB" id="A0A6A5HUH9"/>
<dbReference type="GO" id="GO:0032436">
    <property type="term" value="P:positive regulation of proteasomal ubiquitin-dependent protein catabolic process"/>
    <property type="evidence" value="ECO:0007669"/>
    <property type="project" value="TreeGrafter"/>
</dbReference>
<evidence type="ECO:0000259" key="7">
    <source>
        <dbReference type="PROSITE" id="PS50841"/>
    </source>
</evidence>
<dbReference type="InterPro" id="IPR001158">
    <property type="entry name" value="DIX"/>
</dbReference>
<keyword evidence="2" id="KW-0963">Cytoplasm</keyword>
<feature type="compositionally biased region" description="Polar residues" evidence="5">
    <location>
        <begin position="499"/>
        <end position="511"/>
    </location>
</feature>